<comment type="catalytic activity">
    <reaction evidence="1 9">
        <text>guanosine(46) in tRNA + S-adenosyl-L-methionine = N(7)-methylguanosine(46) in tRNA + S-adenosyl-L-homocysteine</text>
        <dbReference type="Rhea" id="RHEA:42708"/>
        <dbReference type="Rhea" id="RHEA-COMP:10188"/>
        <dbReference type="Rhea" id="RHEA-COMP:10189"/>
        <dbReference type="ChEBI" id="CHEBI:57856"/>
        <dbReference type="ChEBI" id="CHEBI:59789"/>
        <dbReference type="ChEBI" id="CHEBI:74269"/>
        <dbReference type="ChEBI" id="CHEBI:74480"/>
        <dbReference type="EC" id="2.1.1.33"/>
    </reaction>
</comment>
<accession>A0A849P5U2</accession>
<dbReference type="InterPro" id="IPR055361">
    <property type="entry name" value="tRNA_methyltr_TrmB_bact"/>
</dbReference>
<dbReference type="Pfam" id="PF02390">
    <property type="entry name" value="Methyltransf_4"/>
    <property type="match status" value="1"/>
</dbReference>
<feature type="binding site" evidence="9">
    <location>
        <position position="182"/>
    </location>
    <ligand>
        <name>substrate</name>
    </ligand>
</feature>
<dbReference type="GO" id="GO:0008176">
    <property type="term" value="F:tRNA (guanine(46)-N7)-methyltransferase activity"/>
    <property type="evidence" value="ECO:0007669"/>
    <property type="project" value="UniProtKB-UniRule"/>
</dbReference>
<dbReference type="Gene3D" id="3.40.50.150">
    <property type="entry name" value="Vaccinia Virus protein VP39"/>
    <property type="match status" value="1"/>
</dbReference>
<organism evidence="10 11">
    <name type="scientific">Pelistega suis</name>
    <dbReference type="NCBI Taxonomy" id="1631957"/>
    <lineage>
        <taxon>Bacteria</taxon>
        <taxon>Pseudomonadati</taxon>
        <taxon>Pseudomonadota</taxon>
        <taxon>Betaproteobacteria</taxon>
        <taxon>Burkholderiales</taxon>
        <taxon>Alcaligenaceae</taxon>
        <taxon>Pelistega</taxon>
    </lineage>
</organism>
<dbReference type="GO" id="GO:0043527">
    <property type="term" value="C:tRNA methyltransferase complex"/>
    <property type="evidence" value="ECO:0007669"/>
    <property type="project" value="TreeGrafter"/>
</dbReference>
<feature type="binding site" evidence="9">
    <location>
        <begin position="217"/>
        <end position="220"/>
    </location>
    <ligand>
        <name>substrate</name>
    </ligand>
</feature>
<feature type="binding site" evidence="9">
    <location>
        <position position="146"/>
    </location>
    <ligand>
        <name>S-adenosyl-L-methionine</name>
        <dbReference type="ChEBI" id="CHEBI:59789"/>
    </ligand>
</feature>
<feature type="binding site" evidence="9">
    <location>
        <position position="150"/>
    </location>
    <ligand>
        <name>substrate</name>
    </ligand>
</feature>
<evidence type="ECO:0000256" key="5">
    <source>
        <dbReference type="ARBA" id="ARBA00022691"/>
    </source>
</evidence>
<keyword evidence="11" id="KW-1185">Reference proteome</keyword>
<name>A0A849P5U2_9BURK</name>
<evidence type="ECO:0000256" key="8">
    <source>
        <dbReference type="ARBA" id="ARBA00060767"/>
    </source>
</evidence>
<evidence type="ECO:0000256" key="3">
    <source>
        <dbReference type="ARBA" id="ARBA00022603"/>
    </source>
</evidence>
<reference evidence="10 11" key="1">
    <citation type="submission" date="2020-05" db="EMBL/GenBank/DDBJ databases">
        <authorList>
            <person name="Niu N."/>
        </authorList>
    </citation>
    <scope>NUCLEOTIDE SEQUENCE [LARGE SCALE GENOMIC DNA]</scope>
    <source>
        <strain evidence="10 11">3340-03</strain>
    </source>
</reference>
<keyword evidence="4 9" id="KW-0808">Transferase</keyword>
<comment type="pathway">
    <text evidence="7 9">tRNA modification; N(7)-methylguanine-tRNA biosynthesis.</text>
</comment>
<evidence type="ECO:0000256" key="2">
    <source>
        <dbReference type="ARBA" id="ARBA00003015"/>
    </source>
</evidence>
<dbReference type="AlphaFoldDB" id="A0A849P5U2"/>
<evidence type="ECO:0000313" key="10">
    <source>
        <dbReference type="EMBL" id="NOL50948.1"/>
    </source>
</evidence>
<dbReference type="EC" id="2.1.1.33" evidence="9"/>
<evidence type="ECO:0000256" key="7">
    <source>
        <dbReference type="ARBA" id="ARBA00060552"/>
    </source>
</evidence>
<dbReference type="HAMAP" id="MF_01057">
    <property type="entry name" value="tRNA_methyltr_TrmB"/>
    <property type="match status" value="1"/>
</dbReference>
<evidence type="ECO:0000256" key="6">
    <source>
        <dbReference type="ARBA" id="ARBA00022694"/>
    </source>
</evidence>
<dbReference type="PANTHER" id="PTHR23417">
    <property type="entry name" value="3-DEOXY-D-MANNO-OCTULOSONIC-ACID TRANSFERASE/TRNA GUANINE-N 7 - -METHYLTRANSFERASE"/>
    <property type="match status" value="1"/>
</dbReference>
<comment type="function">
    <text evidence="2 9">Catalyzes the formation of N(7)-methylguanine at position 46 (m7G46) in tRNA.</text>
</comment>
<protein>
    <recommendedName>
        <fullName evidence="9">tRNA (guanine-N(7)-)-methyltransferase</fullName>
        <ecNumber evidence="9">2.1.1.33</ecNumber>
    </recommendedName>
    <alternativeName>
        <fullName evidence="9">tRNA (guanine(46)-N(7))-methyltransferase</fullName>
    </alternativeName>
    <alternativeName>
        <fullName evidence="9">tRNA(m7G46)-methyltransferase</fullName>
    </alternativeName>
</protein>
<feature type="binding site" evidence="9">
    <location>
        <position position="123"/>
    </location>
    <ligand>
        <name>S-adenosyl-L-methionine</name>
        <dbReference type="ChEBI" id="CHEBI:59789"/>
    </ligand>
</feature>
<dbReference type="PANTHER" id="PTHR23417:SF14">
    <property type="entry name" value="PENTACOTRIPEPTIDE-REPEAT REGION OF PRORP DOMAIN-CONTAINING PROTEIN"/>
    <property type="match status" value="1"/>
</dbReference>
<feature type="binding site" evidence="9">
    <location>
        <position position="96"/>
    </location>
    <ligand>
        <name>S-adenosyl-L-methionine</name>
        <dbReference type="ChEBI" id="CHEBI:59789"/>
    </ligand>
</feature>
<dbReference type="PROSITE" id="PS51625">
    <property type="entry name" value="SAM_MT_TRMB"/>
    <property type="match status" value="1"/>
</dbReference>
<dbReference type="CDD" id="cd02440">
    <property type="entry name" value="AdoMet_MTases"/>
    <property type="match status" value="1"/>
</dbReference>
<dbReference type="SUPFAM" id="SSF53335">
    <property type="entry name" value="S-adenosyl-L-methionine-dependent methyltransferases"/>
    <property type="match status" value="1"/>
</dbReference>
<keyword evidence="6 9" id="KW-0819">tRNA processing</keyword>
<feature type="binding site" evidence="9">
    <location>
        <position position="71"/>
    </location>
    <ligand>
        <name>S-adenosyl-L-methionine</name>
        <dbReference type="ChEBI" id="CHEBI:59789"/>
    </ligand>
</feature>
<proteinExistence type="inferred from homology"/>
<dbReference type="InterPro" id="IPR029063">
    <property type="entry name" value="SAM-dependent_MTases_sf"/>
</dbReference>
<keyword evidence="5 9" id="KW-0949">S-adenosyl-L-methionine</keyword>
<dbReference type="InterPro" id="IPR003358">
    <property type="entry name" value="tRNA_(Gua-N-7)_MeTrfase_Trmb"/>
</dbReference>
<keyword evidence="3 9" id="KW-0489">Methyltransferase</keyword>
<evidence type="ECO:0000256" key="9">
    <source>
        <dbReference type="HAMAP-Rule" id="MF_01057"/>
    </source>
</evidence>
<dbReference type="NCBIfam" id="TIGR00091">
    <property type="entry name" value="tRNA (guanosine(46)-N7)-methyltransferase TrmB"/>
    <property type="match status" value="1"/>
</dbReference>
<comment type="caution">
    <text evidence="9">Lacks conserved residue(s) required for the propagation of feature annotation.</text>
</comment>
<comment type="similarity">
    <text evidence="8 9">Belongs to the class I-like SAM-binding methyltransferase superfamily. TrmB family.</text>
</comment>
<dbReference type="EMBL" id="JABGBN010000001">
    <property type="protein sequence ID" value="NOL50948.1"/>
    <property type="molecule type" value="Genomic_DNA"/>
</dbReference>
<evidence type="ECO:0000313" key="11">
    <source>
        <dbReference type="Proteomes" id="UP000537862"/>
    </source>
</evidence>
<comment type="caution">
    <text evidence="10">The sequence shown here is derived from an EMBL/GenBank/DDBJ whole genome shotgun (WGS) entry which is preliminary data.</text>
</comment>
<dbReference type="FunFam" id="3.40.50.150:FF:000035">
    <property type="entry name" value="tRNA (guanine-N(7)-)-methyltransferase"/>
    <property type="match status" value="1"/>
</dbReference>
<dbReference type="UniPathway" id="UPA00989"/>
<evidence type="ECO:0000256" key="1">
    <source>
        <dbReference type="ARBA" id="ARBA00000142"/>
    </source>
</evidence>
<dbReference type="Proteomes" id="UP000537862">
    <property type="component" value="Unassembled WGS sequence"/>
</dbReference>
<evidence type="ECO:0000256" key="4">
    <source>
        <dbReference type="ARBA" id="ARBA00022679"/>
    </source>
</evidence>
<gene>
    <name evidence="9 10" type="primary">trmB</name>
    <name evidence="10" type="ORF">HKX39_01985</name>
</gene>
<sequence length="238" mass="27523">MMSETPEQHVKQDEKHPFFGRIRSFVHRRAHITPGQQEALNTLMQRWAIPYQPALLNFEEVFERQAPTILEIGFGMGETTEKIAIARHAENFLGVEVFNAGVGAMLKRIEQSDLKNVRIIQHDAVDVVNHMIPLESLDGIHIYFPDPWPKKRHHKRRLIQGPFVHLLAQRLKKGGYIHCATDWENYAEQMLEVLSAEPLLQNTANGFAPKPDYRPQTKFETRGFRLGHSSWDVVFKKV</sequence>